<protein>
    <submittedName>
        <fullName evidence="2">Uncharacterized protein</fullName>
    </submittedName>
</protein>
<feature type="compositionally biased region" description="Basic and acidic residues" evidence="1">
    <location>
        <begin position="512"/>
        <end position="522"/>
    </location>
</feature>
<accession>A0A9D1PVZ2</accession>
<evidence type="ECO:0000256" key="1">
    <source>
        <dbReference type="SAM" id="MobiDB-lite"/>
    </source>
</evidence>
<proteinExistence type="predicted"/>
<dbReference type="AlphaFoldDB" id="A0A9D1PVZ2"/>
<feature type="region of interest" description="Disordered" evidence="1">
    <location>
        <begin position="1"/>
        <end position="25"/>
    </location>
</feature>
<name>A0A9D1PVZ2_9BACT</name>
<reference evidence="2" key="2">
    <citation type="submission" date="2021-04" db="EMBL/GenBank/DDBJ databases">
        <authorList>
            <person name="Gilroy R."/>
        </authorList>
    </citation>
    <scope>NUCLEOTIDE SEQUENCE</scope>
    <source>
        <strain evidence="2">ChiHecec2B26-446</strain>
    </source>
</reference>
<feature type="compositionally biased region" description="Acidic residues" evidence="1">
    <location>
        <begin position="563"/>
        <end position="573"/>
    </location>
</feature>
<feature type="compositionally biased region" description="Low complexity" evidence="1">
    <location>
        <begin position="527"/>
        <end position="537"/>
    </location>
</feature>
<dbReference type="EMBL" id="DXHV01000055">
    <property type="protein sequence ID" value="HIW00579.1"/>
    <property type="molecule type" value="Genomic_DNA"/>
</dbReference>
<feature type="region of interest" description="Disordered" evidence="1">
    <location>
        <begin position="512"/>
        <end position="573"/>
    </location>
</feature>
<sequence length="573" mass="65043">MAVRYQFSPRAGHAESRDREDQGSRSGTVVLRVDDYYLVQKEDADGTPLQDEWGHPVVEARGVWGTSLCSGERILVRLSTLEEEQAAGWGRQISPKRRSIEMLRGTLQDEQGRVMDPSSLPEEQRPVWRCDQARVLTDESGRPRASVRNDQPGESGQYTQMYCSWVTPYPPYVTNRGELFWPQEHMEADRFSTVNMNLAADTKPSYYRLFTESMRQCAMEGTMSYAKAAAQAARTIVDAWSEQCRSEKQARFGSLSVTTWAPEEGMRFDLADRDGSGRARLEAWLSDPHFEAIVRNSGTDTPFTVPSPVAPDCILRFLNDREEVCGAYRVRAWEFLSLPSWARRHQRGRDCAFWESPQGRAHFVMEELVRGLSRDFVRAHDVVAVDILPGRRYKAGMSLMNPELLNLRTDPAVIRARLRKMIYTGIVQSRSLQEDSRRSPRQNIGCAQAFVPRTHQGYVTGYFTLRDGAGYRNAVLLLPGEDHLVPSRVYAEELERERRLFNNLPALFAGEKAEEKTDERAGEQAGSWTTARAGTRSTRSDAQYHADPADPADSANRGYDSQAWDEDDLRPRP</sequence>
<dbReference type="Proteomes" id="UP000886752">
    <property type="component" value="Unassembled WGS sequence"/>
</dbReference>
<organism evidence="2 3">
    <name type="scientific">Candidatus Desulfovibrio intestinipullorum</name>
    <dbReference type="NCBI Taxonomy" id="2838536"/>
    <lineage>
        <taxon>Bacteria</taxon>
        <taxon>Pseudomonadati</taxon>
        <taxon>Thermodesulfobacteriota</taxon>
        <taxon>Desulfovibrionia</taxon>
        <taxon>Desulfovibrionales</taxon>
        <taxon>Desulfovibrionaceae</taxon>
        <taxon>Desulfovibrio</taxon>
    </lineage>
</organism>
<feature type="compositionally biased region" description="Basic and acidic residues" evidence="1">
    <location>
        <begin position="538"/>
        <end position="548"/>
    </location>
</feature>
<gene>
    <name evidence="2" type="ORF">H9894_05245</name>
</gene>
<feature type="compositionally biased region" description="Basic and acidic residues" evidence="1">
    <location>
        <begin position="12"/>
        <end position="23"/>
    </location>
</feature>
<evidence type="ECO:0000313" key="3">
    <source>
        <dbReference type="Proteomes" id="UP000886752"/>
    </source>
</evidence>
<evidence type="ECO:0000313" key="2">
    <source>
        <dbReference type="EMBL" id="HIW00579.1"/>
    </source>
</evidence>
<comment type="caution">
    <text evidence="2">The sequence shown here is derived from an EMBL/GenBank/DDBJ whole genome shotgun (WGS) entry which is preliminary data.</text>
</comment>
<reference evidence="2" key="1">
    <citation type="journal article" date="2021" name="PeerJ">
        <title>Extensive microbial diversity within the chicken gut microbiome revealed by metagenomics and culture.</title>
        <authorList>
            <person name="Gilroy R."/>
            <person name="Ravi A."/>
            <person name="Getino M."/>
            <person name="Pursley I."/>
            <person name="Horton D.L."/>
            <person name="Alikhan N.F."/>
            <person name="Baker D."/>
            <person name="Gharbi K."/>
            <person name="Hall N."/>
            <person name="Watson M."/>
            <person name="Adriaenssens E.M."/>
            <person name="Foster-Nyarko E."/>
            <person name="Jarju S."/>
            <person name="Secka A."/>
            <person name="Antonio M."/>
            <person name="Oren A."/>
            <person name="Chaudhuri R.R."/>
            <person name="La Ragione R."/>
            <person name="Hildebrand F."/>
            <person name="Pallen M.J."/>
        </authorList>
    </citation>
    <scope>NUCLEOTIDE SEQUENCE</scope>
    <source>
        <strain evidence="2">ChiHecec2B26-446</strain>
    </source>
</reference>